<dbReference type="Pfam" id="PF00356">
    <property type="entry name" value="LacI"/>
    <property type="match status" value="1"/>
</dbReference>
<evidence type="ECO:0000313" key="7">
    <source>
        <dbReference type="Proteomes" id="UP000029833"/>
    </source>
</evidence>
<dbReference type="STRING" id="1408250.Q760_04330"/>
<dbReference type="GO" id="GO:0003700">
    <property type="term" value="F:DNA-binding transcription factor activity"/>
    <property type="evidence" value="ECO:0007669"/>
    <property type="project" value="TreeGrafter"/>
</dbReference>
<dbReference type="InterPro" id="IPR028082">
    <property type="entry name" value="Peripla_BP_I"/>
</dbReference>
<feature type="region of interest" description="Disordered" evidence="4">
    <location>
        <begin position="330"/>
        <end position="396"/>
    </location>
</feature>
<dbReference type="PANTHER" id="PTHR30146">
    <property type="entry name" value="LACI-RELATED TRANSCRIPTIONAL REPRESSOR"/>
    <property type="match status" value="1"/>
</dbReference>
<keyword evidence="2" id="KW-0238">DNA-binding</keyword>
<evidence type="ECO:0000256" key="2">
    <source>
        <dbReference type="ARBA" id="ARBA00023125"/>
    </source>
</evidence>
<keyword evidence="1" id="KW-0805">Transcription regulation</keyword>
<dbReference type="PANTHER" id="PTHR30146:SF138">
    <property type="entry name" value="TRANSCRIPTIONAL REGULATORY PROTEIN"/>
    <property type="match status" value="1"/>
</dbReference>
<dbReference type="OrthoDB" id="3258243at2"/>
<dbReference type="Proteomes" id="UP000029833">
    <property type="component" value="Unassembled WGS sequence"/>
</dbReference>
<dbReference type="InterPro" id="IPR000843">
    <property type="entry name" value="HTH_LacI"/>
</dbReference>
<name>A0A0A0B2K8_9CELL</name>
<dbReference type="EMBL" id="AXNT01000139">
    <property type="protein sequence ID" value="KGM01040.1"/>
    <property type="molecule type" value="Genomic_DNA"/>
</dbReference>
<proteinExistence type="predicted"/>
<accession>A0A0A0B2K8</accession>
<evidence type="ECO:0000256" key="4">
    <source>
        <dbReference type="SAM" id="MobiDB-lite"/>
    </source>
</evidence>
<dbReference type="InterPro" id="IPR046335">
    <property type="entry name" value="LacI/GalR-like_sensor"/>
</dbReference>
<evidence type="ECO:0000259" key="5">
    <source>
        <dbReference type="PROSITE" id="PS50932"/>
    </source>
</evidence>
<evidence type="ECO:0000256" key="3">
    <source>
        <dbReference type="ARBA" id="ARBA00023163"/>
    </source>
</evidence>
<keyword evidence="7" id="KW-1185">Reference proteome</keyword>
<dbReference type="SUPFAM" id="SSF53822">
    <property type="entry name" value="Periplasmic binding protein-like I"/>
    <property type="match status" value="1"/>
</dbReference>
<dbReference type="GO" id="GO:0000976">
    <property type="term" value="F:transcription cis-regulatory region binding"/>
    <property type="evidence" value="ECO:0007669"/>
    <property type="project" value="TreeGrafter"/>
</dbReference>
<keyword evidence="3" id="KW-0804">Transcription</keyword>
<dbReference type="Gene3D" id="1.10.260.40">
    <property type="entry name" value="lambda repressor-like DNA-binding domains"/>
    <property type="match status" value="1"/>
</dbReference>
<dbReference type="Gene3D" id="3.40.50.2300">
    <property type="match status" value="2"/>
</dbReference>
<evidence type="ECO:0000256" key="1">
    <source>
        <dbReference type="ARBA" id="ARBA00023015"/>
    </source>
</evidence>
<dbReference type="PROSITE" id="PS50932">
    <property type="entry name" value="HTH_LACI_2"/>
    <property type="match status" value="1"/>
</dbReference>
<gene>
    <name evidence="6" type="ORF">Q760_04330</name>
</gene>
<dbReference type="SUPFAM" id="SSF47413">
    <property type="entry name" value="lambda repressor-like DNA-binding domains"/>
    <property type="match status" value="1"/>
</dbReference>
<evidence type="ECO:0000313" key="6">
    <source>
        <dbReference type="EMBL" id="KGM01040.1"/>
    </source>
</evidence>
<dbReference type="AlphaFoldDB" id="A0A0A0B2K8"/>
<reference evidence="6 7" key="1">
    <citation type="submission" date="2013-10" db="EMBL/GenBank/DDBJ databases">
        <authorList>
            <person name="Wang G."/>
            <person name="Zhuang W."/>
        </authorList>
    </citation>
    <scope>NUCLEOTIDE SEQUENCE [LARGE SCALE GENOMIC DNA]</scope>
    <source>
        <strain evidence="6 7">DSM 20118</strain>
    </source>
</reference>
<dbReference type="InterPro" id="IPR010982">
    <property type="entry name" value="Lambda_DNA-bd_dom_sf"/>
</dbReference>
<feature type="domain" description="HTH lacI-type" evidence="5">
    <location>
        <begin position="12"/>
        <end position="66"/>
    </location>
</feature>
<organism evidence="6 7">
    <name type="scientific">Cellulomonas cellasea DSM 20118</name>
    <dbReference type="NCBI Taxonomy" id="1408250"/>
    <lineage>
        <taxon>Bacteria</taxon>
        <taxon>Bacillati</taxon>
        <taxon>Actinomycetota</taxon>
        <taxon>Actinomycetes</taxon>
        <taxon>Micrococcales</taxon>
        <taxon>Cellulomonadaceae</taxon>
        <taxon>Cellulomonas</taxon>
    </lineage>
</organism>
<protein>
    <submittedName>
        <fullName evidence="6">LacI family transcription regulator</fullName>
    </submittedName>
</protein>
<dbReference type="CDD" id="cd06267">
    <property type="entry name" value="PBP1_LacI_sugar_binding-like"/>
    <property type="match status" value="1"/>
</dbReference>
<dbReference type="CDD" id="cd01392">
    <property type="entry name" value="HTH_LacI"/>
    <property type="match status" value="1"/>
</dbReference>
<dbReference type="RefSeq" id="WP_084142893.1">
    <property type="nucleotide sequence ID" value="NZ_AXNT01000139.1"/>
</dbReference>
<dbReference type="SMART" id="SM00354">
    <property type="entry name" value="HTH_LACI"/>
    <property type="match status" value="1"/>
</dbReference>
<feature type="compositionally biased region" description="Low complexity" evidence="4">
    <location>
        <begin position="354"/>
        <end position="388"/>
    </location>
</feature>
<sequence length="396" mass="41381">MPGDQGPQRRGPTIYDVARECGVAPSTVSRAFSRPGRVNAETAARIRAVAETMGYRANPLARALPTGHTSLLALIVSDVTNPFFFEIIRGAEQAAAAAGYTVLVSDVQESAQAERQALDRVVPLVEGVVLATSRMSDSTIRVMAKQRPTVVLNRVLTEVPSVVTDNSRGMRRAVEHLGELGHHTVAYAAGPEASWADGMRWRSMREAGYELELKVRRLGRFEPTVRGGLDAAHALALAPATAVVCYNDLVAIGLMRGLSSMGARVPAEVSVVGFDNIFGSDFCSPPLTTVAAPLRALGSHAVRALLRELGHTTPHAVRATVLPAQLVVRGSTAKPGRRRHAWTKDAAAPPEPVSGPARASGSASAAAATAAFPSASSAASAAAPARTGQPAHSPPA</sequence>
<comment type="caution">
    <text evidence="6">The sequence shown here is derived from an EMBL/GenBank/DDBJ whole genome shotgun (WGS) entry which is preliminary data.</text>
</comment>
<dbReference type="Pfam" id="PF13377">
    <property type="entry name" value="Peripla_BP_3"/>
    <property type="match status" value="1"/>
</dbReference>